<accession>A0A6L5Y477</accession>
<keyword evidence="2" id="KW-1185">Reference proteome</keyword>
<gene>
    <name evidence="1" type="ORF">FYJ64_02830</name>
</gene>
<dbReference type="Proteomes" id="UP000474676">
    <property type="component" value="Unassembled WGS sequence"/>
</dbReference>
<dbReference type="PANTHER" id="PTHR10443:SF12">
    <property type="entry name" value="DIPEPTIDASE"/>
    <property type="match status" value="1"/>
</dbReference>
<sequence length="344" mass="39252">MPLARTLLYISHIQRNIIEEGHIDMDTREMKLLDMHCDTLIECWRHDDRTMRHGPGHLSLDLMLQNHGMAQFFAIYLSRIEMQTMEPYEIFQKVYDNYRMEMSRNTDVIRSAFSAEDIEKNASEGFLSAFLTIEDGVFIGDHMERLREVYDKGVRLITLIWGFPNTVGYPCSDDPEENARGLTEFGMQVIEEMNRIGLIIDVSHMSEGGFYDVAKYSKKPFMATHSCAKALCGHKRNLTDDQLRVIGETGSVVGVNFESSFLKDGSSYATVEQIMRHLDYMVNKAGIDHVGFGSDFDGIDSAGELKDYSGYSRVLAEMEKKYTDDEIDKLTHLNVLATMRSIIG</sequence>
<dbReference type="EMBL" id="VUMZ01000002">
    <property type="protein sequence ID" value="MST51265.1"/>
    <property type="molecule type" value="Genomic_DNA"/>
</dbReference>
<dbReference type="SUPFAM" id="SSF51556">
    <property type="entry name" value="Metallo-dependent hydrolases"/>
    <property type="match status" value="1"/>
</dbReference>
<proteinExistence type="predicted"/>
<dbReference type="InterPro" id="IPR032466">
    <property type="entry name" value="Metal_Hydrolase"/>
</dbReference>
<dbReference type="GO" id="GO:0070573">
    <property type="term" value="F:metallodipeptidase activity"/>
    <property type="evidence" value="ECO:0007669"/>
    <property type="project" value="InterPro"/>
</dbReference>
<evidence type="ECO:0000313" key="1">
    <source>
        <dbReference type="EMBL" id="MST51265.1"/>
    </source>
</evidence>
<dbReference type="PANTHER" id="PTHR10443">
    <property type="entry name" value="MICROSOMAL DIPEPTIDASE"/>
    <property type="match status" value="1"/>
</dbReference>
<dbReference type="Pfam" id="PF01244">
    <property type="entry name" value="Peptidase_M19"/>
    <property type="match status" value="1"/>
</dbReference>
<name>A0A6L5Y477_9FIRM</name>
<dbReference type="AlphaFoldDB" id="A0A6L5Y477"/>
<protein>
    <submittedName>
        <fullName evidence="1">Membrane dipeptidase</fullName>
    </submittedName>
</protein>
<organism evidence="1 2">
    <name type="scientific">Hornefia butyriciproducens</name>
    <dbReference type="NCBI Taxonomy" id="2652293"/>
    <lineage>
        <taxon>Bacteria</taxon>
        <taxon>Bacillati</taxon>
        <taxon>Bacillota</taxon>
        <taxon>Clostridia</taxon>
        <taxon>Peptostreptococcales</taxon>
        <taxon>Anaerovoracaceae</taxon>
        <taxon>Hornefia</taxon>
    </lineage>
</organism>
<dbReference type="CDD" id="cd01301">
    <property type="entry name" value="rDP_like"/>
    <property type="match status" value="1"/>
</dbReference>
<dbReference type="PROSITE" id="PS51365">
    <property type="entry name" value="RENAL_DIPEPTIDASE_2"/>
    <property type="match status" value="1"/>
</dbReference>
<dbReference type="InterPro" id="IPR008257">
    <property type="entry name" value="Pept_M19"/>
</dbReference>
<comment type="caution">
    <text evidence="1">The sequence shown here is derived from an EMBL/GenBank/DDBJ whole genome shotgun (WGS) entry which is preliminary data.</text>
</comment>
<dbReference type="GO" id="GO:0006508">
    <property type="term" value="P:proteolysis"/>
    <property type="evidence" value="ECO:0007669"/>
    <property type="project" value="InterPro"/>
</dbReference>
<reference evidence="1 2" key="1">
    <citation type="submission" date="2019-08" db="EMBL/GenBank/DDBJ databases">
        <title>In-depth cultivation of the pig gut microbiome towards novel bacterial diversity and tailored functional studies.</title>
        <authorList>
            <person name="Wylensek D."/>
            <person name="Hitch T.C.A."/>
            <person name="Clavel T."/>
        </authorList>
    </citation>
    <scope>NUCLEOTIDE SEQUENCE [LARGE SCALE GENOMIC DNA]</scope>
    <source>
        <strain evidence="1 2">WCA-MUC-591-APC-3H</strain>
    </source>
</reference>
<evidence type="ECO:0000313" key="2">
    <source>
        <dbReference type="Proteomes" id="UP000474676"/>
    </source>
</evidence>
<dbReference type="Gene3D" id="3.20.20.140">
    <property type="entry name" value="Metal-dependent hydrolases"/>
    <property type="match status" value="1"/>
</dbReference>